<dbReference type="Pfam" id="PF03726">
    <property type="entry name" value="PNPase"/>
    <property type="match status" value="1"/>
</dbReference>
<dbReference type="InterPro" id="IPR004088">
    <property type="entry name" value="KH_dom_type_1"/>
</dbReference>
<dbReference type="GO" id="GO:0000287">
    <property type="term" value="F:magnesium ion binding"/>
    <property type="evidence" value="ECO:0007669"/>
    <property type="project" value="UniProtKB-UniRule"/>
</dbReference>
<dbReference type="InterPro" id="IPR027408">
    <property type="entry name" value="PNPase/RNase_PH_dom_sf"/>
</dbReference>
<evidence type="ECO:0000256" key="6">
    <source>
        <dbReference type="ARBA" id="ARBA00022723"/>
    </source>
</evidence>
<evidence type="ECO:0000256" key="10">
    <source>
        <dbReference type="SAM" id="SignalP"/>
    </source>
</evidence>
<keyword evidence="13" id="KW-1185">Reference proteome</keyword>
<organism evidence="12 13">
    <name type="scientific">Subdoligranulum variabile DSM 15176</name>
    <dbReference type="NCBI Taxonomy" id="411471"/>
    <lineage>
        <taxon>Bacteria</taxon>
        <taxon>Bacillati</taxon>
        <taxon>Bacillota</taxon>
        <taxon>Clostridia</taxon>
        <taxon>Eubacteriales</taxon>
        <taxon>Oscillospiraceae</taxon>
        <taxon>Subdoligranulum</taxon>
    </lineage>
</organism>
<dbReference type="FunFam" id="3.30.1370.10:FF:000001">
    <property type="entry name" value="Polyribonucleotide nucleotidyltransferase"/>
    <property type="match status" value="1"/>
</dbReference>
<dbReference type="InterPro" id="IPR036456">
    <property type="entry name" value="PNPase_PH_RNA-bd_sf"/>
</dbReference>
<dbReference type="GO" id="GO:0003723">
    <property type="term" value="F:RNA binding"/>
    <property type="evidence" value="ECO:0007669"/>
    <property type="project" value="UniProtKB-UniRule"/>
</dbReference>
<feature type="binding site" evidence="9">
    <location>
        <position position="539"/>
    </location>
    <ligand>
        <name>Mg(2+)</name>
        <dbReference type="ChEBI" id="CHEBI:18420"/>
    </ligand>
</feature>
<dbReference type="AlphaFoldDB" id="D1PLM8"/>
<dbReference type="EMBL" id="ACBY02000021">
    <property type="protein sequence ID" value="EFB76326.1"/>
    <property type="molecule type" value="Genomic_DNA"/>
</dbReference>
<dbReference type="NCBIfam" id="TIGR03591">
    <property type="entry name" value="polynuc_phos"/>
    <property type="match status" value="1"/>
</dbReference>
<dbReference type="InterPro" id="IPR036345">
    <property type="entry name" value="ExoRNase_PH_dom2_sf"/>
</dbReference>
<dbReference type="GO" id="GO:0000175">
    <property type="term" value="F:3'-5'-RNA exonuclease activity"/>
    <property type="evidence" value="ECO:0007669"/>
    <property type="project" value="TreeGrafter"/>
</dbReference>
<proteinExistence type="inferred from homology"/>
<dbReference type="SUPFAM" id="SSF54211">
    <property type="entry name" value="Ribosomal protein S5 domain 2-like"/>
    <property type="match status" value="2"/>
</dbReference>
<comment type="similarity">
    <text evidence="2 9">Belongs to the polyribonucleotide nucleotidyltransferase family.</text>
</comment>
<comment type="catalytic activity">
    <reaction evidence="9">
        <text>RNA(n+1) + phosphate = RNA(n) + a ribonucleoside 5'-diphosphate</text>
        <dbReference type="Rhea" id="RHEA:22096"/>
        <dbReference type="Rhea" id="RHEA-COMP:14527"/>
        <dbReference type="Rhea" id="RHEA-COMP:17342"/>
        <dbReference type="ChEBI" id="CHEBI:43474"/>
        <dbReference type="ChEBI" id="CHEBI:57930"/>
        <dbReference type="ChEBI" id="CHEBI:140395"/>
        <dbReference type="EC" id="2.7.7.8"/>
    </reaction>
</comment>
<dbReference type="EC" id="2.7.7.8" evidence="9"/>
<dbReference type="InterPro" id="IPR020568">
    <property type="entry name" value="Ribosomal_Su5_D2-typ_SF"/>
</dbReference>
<dbReference type="Proteomes" id="UP000003438">
    <property type="component" value="Unassembled WGS sequence"/>
</dbReference>
<dbReference type="Gene3D" id="2.40.50.140">
    <property type="entry name" value="Nucleic acid-binding proteins"/>
    <property type="match status" value="1"/>
</dbReference>
<dbReference type="GO" id="GO:0005829">
    <property type="term" value="C:cytosol"/>
    <property type="evidence" value="ECO:0007669"/>
    <property type="project" value="TreeGrafter"/>
</dbReference>
<evidence type="ECO:0000256" key="9">
    <source>
        <dbReference type="HAMAP-Rule" id="MF_01595"/>
    </source>
</evidence>
<dbReference type="InterPro" id="IPR003029">
    <property type="entry name" value="S1_domain"/>
</dbReference>
<keyword evidence="3 9" id="KW-0963">Cytoplasm</keyword>
<dbReference type="InterPro" id="IPR004087">
    <property type="entry name" value="KH_dom"/>
</dbReference>
<evidence type="ECO:0000256" key="2">
    <source>
        <dbReference type="ARBA" id="ARBA00007404"/>
    </source>
</evidence>
<dbReference type="eggNOG" id="COG1185">
    <property type="taxonomic scope" value="Bacteria"/>
</dbReference>
<keyword evidence="6 9" id="KW-0479">Metal-binding</keyword>
<evidence type="ECO:0000256" key="3">
    <source>
        <dbReference type="ARBA" id="ARBA00022490"/>
    </source>
</evidence>
<dbReference type="Pfam" id="PF00013">
    <property type="entry name" value="KH_1"/>
    <property type="match status" value="1"/>
</dbReference>
<comment type="cofactor">
    <cofactor evidence="9">
        <name>Mg(2+)</name>
        <dbReference type="ChEBI" id="CHEBI:18420"/>
    </cofactor>
</comment>
<dbReference type="GO" id="GO:0006396">
    <property type="term" value="P:RNA processing"/>
    <property type="evidence" value="ECO:0007669"/>
    <property type="project" value="InterPro"/>
</dbReference>
<dbReference type="FunFam" id="2.40.50.140:FF:000023">
    <property type="entry name" value="Polyribonucleotide nucleotidyltransferase"/>
    <property type="match status" value="1"/>
</dbReference>
<feature type="binding site" evidence="9">
    <location>
        <position position="545"/>
    </location>
    <ligand>
        <name>Mg(2+)</name>
        <dbReference type="ChEBI" id="CHEBI:18420"/>
    </ligand>
</feature>
<dbReference type="SMART" id="SM00322">
    <property type="entry name" value="KH"/>
    <property type="match status" value="1"/>
</dbReference>
<dbReference type="HOGENOM" id="CLU_004217_2_2_9"/>
<dbReference type="HAMAP" id="MF_01595">
    <property type="entry name" value="PNPase"/>
    <property type="match status" value="1"/>
</dbReference>
<feature type="chain" id="PRO_5003026452" description="Polyribonucleotide nucleotidyltransferase" evidence="10">
    <location>
        <begin position="29"/>
        <end position="759"/>
    </location>
</feature>
<evidence type="ECO:0000313" key="13">
    <source>
        <dbReference type="Proteomes" id="UP000003438"/>
    </source>
</evidence>
<comment type="caution">
    <text evidence="12">The sequence shown here is derived from an EMBL/GenBank/DDBJ whole genome shotgun (WGS) entry which is preliminary data.</text>
</comment>
<dbReference type="PROSITE" id="PS50126">
    <property type="entry name" value="S1"/>
    <property type="match status" value="1"/>
</dbReference>
<dbReference type="SUPFAM" id="SSF50249">
    <property type="entry name" value="Nucleic acid-binding proteins"/>
    <property type="match status" value="1"/>
</dbReference>
<dbReference type="STRING" id="411471.SUBVAR_05245"/>
<comment type="function">
    <text evidence="9">Involved in mRNA degradation. Catalyzes the phosphorolysis of single-stranded polyribonucleotides processively in the 3'- to 5'-direction.</text>
</comment>
<evidence type="ECO:0000256" key="5">
    <source>
        <dbReference type="ARBA" id="ARBA00022695"/>
    </source>
</evidence>
<dbReference type="FunFam" id="3.30.230.70:FF:000001">
    <property type="entry name" value="Polyribonucleotide nucleotidyltransferase"/>
    <property type="match status" value="1"/>
</dbReference>
<dbReference type="CDD" id="cd11364">
    <property type="entry name" value="RNase_PH_PNPase_2"/>
    <property type="match status" value="1"/>
</dbReference>
<dbReference type="FunFam" id="3.30.230.70:FF:000002">
    <property type="entry name" value="Polyribonucleotide nucleotidyltransferase"/>
    <property type="match status" value="1"/>
</dbReference>
<feature type="domain" description="S1 motif" evidence="11">
    <location>
        <begin position="676"/>
        <end position="744"/>
    </location>
</feature>
<dbReference type="Gene3D" id="3.30.1370.10">
    <property type="entry name" value="K Homology domain, type 1"/>
    <property type="match status" value="1"/>
</dbReference>
<dbReference type="SUPFAM" id="SSF54791">
    <property type="entry name" value="Eukaryotic type KH-domain (KH-domain type I)"/>
    <property type="match status" value="1"/>
</dbReference>
<dbReference type="PIRSF" id="PIRSF005499">
    <property type="entry name" value="PNPase"/>
    <property type="match status" value="1"/>
</dbReference>
<dbReference type="Pfam" id="PF01138">
    <property type="entry name" value="RNase_PH"/>
    <property type="match status" value="2"/>
</dbReference>
<dbReference type="InterPro" id="IPR012340">
    <property type="entry name" value="NA-bd_OB-fold"/>
</dbReference>
<keyword evidence="5 9" id="KW-0548">Nucleotidyltransferase</keyword>
<dbReference type="InterPro" id="IPR015847">
    <property type="entry name" value="ExoRNase_PH_dom2"/>
</dbReference>
<dbReference type="GO" id="GO:0006402">
    <property type="term" value="P:mRNA catabolic process"/>
    <property type="evidence" value="ECO:0007669"/>
    <property type="project" value="UniProtKB-UniRule"/>
</dbReference>
<dbReference type="SMART" id="SM00316">
    <property type="entry name" value="S1"/>
    <property type="match status" value="1"/>
</dbReference>
<evidence type="ECO:0000259" key="11">
    <source>
        <dbReference type="PROSITE" id="PS50126"/>
    </source>
</evidence>
<dbReference type="InterPro" id="IPR036612">
    <property type="entry name" value="KH_dom_type_1_sf"/>
</dbReference>
<keyword evidence="10" id="KW-0732">Signal</keyword>
<gene>
    <name evidence="9 12" type="primary">pnp</name>
    <name evidence="12" type="ORF">SUBVAR_05245</name>
</gene>
<evidence type="ECO:0000256" key="1">
    <source>
        <dbReference type="ARBA" id="ARBA00004496"/>
    </source>
</evidence>
<keyword evidence="8 9" id="KW-0694">RNA-binding</keyword>
<name>D1PLM8_9FIRM</name>
<dbReference type="NCBIfam" id="NF008805">
    <property type="entry name" value="PRK11824.1"/>
    <property type="match status" value="1"/>
</dbReference>
<dbReference type="Pfam" id="PF00575">
    <property type="entry name" value="S1"/>
    <property type="match status" value="1"/>
</dbReference>
<reference evidence="12" key="1">
    <citation type="submission" date="2009-12" db="EMBL/GenBank/DDBJ databases">
        <authorList>
            <person name="Weinstock G."/>
            <person name="Sodergren E."/>
            <person name="Clifton S."/>
            <person name="Fulton L."/>
            <person name="Fulton B."/>
            <person name="Courtney L."/>
            <person name="Fronick C."/>
            <person name="Harrison M."/>
            <person name="Strong C."/>
            <person name="Farmer C."/>
            <person name="Delahaunty K."/>
            <person name="Markovic C."/>
            <person name="Hall O."/>
            <person name="Minx P."/>
            <person name="Tomlinson C."/>
            <person name="Mitreva M."/>
            <person name="Nelson J."/>
            <person name="Hou S."/>
            <person name="Wollam A."/>
            <person name="Pepin K.H."/>
            <person name="Johnson M."/>
            <person name="Bhonagiri V."/>
            <person name="Nash W.E."/>
            <person name="Warren W."/>
            <person name="Chinwalla A."/>
            <person name="Mardis E.R."/>
            <person name="Wilson R.K."/>
        </authorList>
    </citation>
    <scope>NUCLEOTIDE SEQUENCE [LARGE SCALE GENOMIC DNA]</scope>
    <source>
        <strain evidence="12">DSM 15176</strain>
    </source>
</reference>
<evidence type="ECO:0000256" key="4">
    <source>
        <dbReference type="ARBA" id="ARBA00022679"/>
    </source>
</evidence>
<dbReference type="InterPro" id="IPR001247">
    <property type="entry name" value="ExoRNase_PH_dom1"/>
</dbReference>
<dbReference type="PANTHER" id="PTHR11252:SF0">
    <property type="entry name" value="POLYRIBONUCLEOTIDE NUCLEOTIDYLTRANSFERASE 1, MITOCHONDRIAL"/>
    <property type="match status" value="1"/>
</dbReference>
<feature type="signal peptide" evidence="10">
    <location>
        <begin position="1"/>
        <end position="28"/>
    </location>
</feature>
<evidence type="ECO:0000313" key="12">
    <source>
        <dbReference type="EMBL" id="EFB76326.1"/>
    </source>
</evidence>
<dbReference type="PANTHER" id="PTHR11252">
    <property type="entry name" value="POLYRIBONUCLEOTIDE NUCLEOTIDYLTRANSFERASE"/>
    <property type="match status" value="1"/>
</dbReference>
<protein>
    <recommendedName>
        <fullName evidence="9">Polyribonucleotide nucleotidyltransferase</fullName>
        <ecNumber evidence="9">2.7.7.8</ecNumber>
    </recommendedName>
    <alternativeName>
        <fullName evidence="9">Polynucleotide phosphorylase</fullName>
        <shortName evidence="9">PNPase</shortName>
    </alternativeName>
</protein>
<dbReference type="CDD" id="cd02393">
    <property type="entry name" value="KH-I_PNPase"/>
    <property type="match status" value="1"/>
</dbReference>
<dbReference type="CDD" id="cd04472">
    <property type="entry name" value="S1_PNPase"/>
    <property type="match status" value="1"/>
</dbReference>
<evidence type="ECO:0000256" key="8">
    <source>
        <dbReference type="ARBA" id="ARBA00022884"/>
    </source>
</evidence>
<dbReference type="Pfam" id="PF03725">
    <property type="entry name" value="RNase_PH_C"/>
    <property type="match status" value="1"/>
</dbReference>
<dbReference type="GO" id="GO:0004654">
    <property type="term" value="F:polyribonucleotide nucleotidyltransferase activity"/>
    <property type="evidence" value="ECO:0007669"/>
    <property type="project" value="UniProtKB-UniRule"/>
</dbReference>
<keyword evidence="4 9" id="KW-0808">Transferase</keyword>
<dbReference type="InterPro" id="IPR012162">
    <property type="entry name" value="PNPase"/>
</dbReference>
<evidence type="ECO:0000256" key="7">
    <source>
        <dbReference type="ARBA" id="ARBA00022842"/>
    </source>
</evidence>
<comment type="subcellular location">
    <subcellularLocation>
        <location evidence="1 9">Cytoplasm</location>
    </subcellularLocation>
</comment>
<dbReference type="PROSITE" id="PS50084">
    <property type="entry name" value="KH_TYPE_1"/>
    <property type="match status" value="1"/>
</dbReference>
<accession>D1PLM8</accession>
<dbReference type="InterPro" id="IPR015848">
    <property type="entry name" value="PNPase_PH_RNA-bd_bac/org-type"/>
</dbReference>
<dbReference type="CDD" id="cd11363">
    <property type="entry name" value="RNase_PH_PNPase_1"/>
    <property type="match status" value="1"/>
</dbReference>
<dbReference type="Gene3D" id="3.30.230.70">
    <property type="entry name" value="GHMP Kinase, N-terminal domain"/>
    <property type="match status" value="2"/>
</dbReference>
<keyword evidence="7 9" id="KW-0460">Magnesium</keyword>
<sequence>MPAVLCSKSSTQALAWLLALLLKSGADAATVYKIQTEGESFMAYEFASRLETFPHYRKFETTFAGRPFVVETGKMCGLANGSAMVRYGDTCVLCNVTMSEKPREGVDFFPLSVEFEEKLYAAGRIPGSFMRREGRPGEHAILSSRVVDRPIRPLFPKDMRNDVCVTMTVMSLDPDNSAEITGMNGASLAIAMSDIPWNGPIAGVFVGLVDGEIVLNPTKEQREHSDLSLTLAASEEKIVMIEAGANEVDEATMMEAIKAGHAEIKKMLAFINSIVAEIGKPKKTFTPVELDHGLLADVYAKHLDEVKAAMDTDDKNVRDAALLPIMDAIAAEHPELTAADIDLISYKLQKKVVRTWLLEDGKRVDGRGINEIRPLAAEVGLLPRVHGSGMFTRGQTQVLTVCTLGSTKDAQLMDDLSDTQYKRYIHHYNFPPYSVGEARAPRSPGRREIGHGNLAERALVPVLPDQSEFPYTIRCVSEVLSSNGSTSQASICGSTLALMDAGVPIKAPVAGISCGLITDGDPLHGGRWMTMLDIQGVEDFHGDMDFKVGGTRRGITAIQMDIKVDGLTYEIVEEALEKCRKGRLYILDEIIKPVIAEPRKELSPYAPKMFSMMIPVDKIKDVIGKGGKVIQEMCANFNCKIDIEEDGHVFISAVDQEDAKRAIATIKTIVEDPEIGAIYKGRVTRLMNFGAFVEIAPGKEGLVHISKLDDHRVEHVEDVVAVGDPIFVMVTDIDQQGRINLSRKDALAAIAKKRAAQQQ</sequence>
<dbReference type="SUPFAM" id="SSF55666">
    <property type="entry name" value="Ribonuclease PH domain 2-like"/>
    <property type="match status" value="2"/>
</dbReference>
<dbReference type="SUPFAM" id="SSF46915">
    <property type="entry name" value="Polynucleotide phosphorylase/guanosine pentaphosphate synthase (PNPase/GPSI), domain 3"/>
    <property type="match status" value="1"/>
</dbReference>